<dbReference type="Proteomes" id="UP000310017">
    <property type="component" value="Chromosome"/>
</dbReference>
<keyword evidence="1" id="KW-0472">Membrane</keyword>
<dbReference type="KEGG" id="asag:FGM00_01660"/>
<accession>A0A5B7SPD9</accession>
<protein>
    <submittedName>
        <fullName evidence="2">Tetratricopeptide repeat protein</fullName>
    </submittedName>
</protein>
<sequence length="249" mass="28481">MNKEQLLYHYFSNSLSSEQEKQLQDLLETDADFSEQFRFEKDLKRVVREREKEKLKSKLSGFEAEIAQEKPVIQLKTNRKKSGFNWSVAASIAILVGLGWLGYSTLSGADYQDLYQENFEEYPNTVFAVTRGDTAESIERAAFASYETGDYKTAIASFNKISAPDKESYLDFYIGQSQLALGELANAEKSFQKVISSNSDFIAEAHWYLALTAIKQEDRIKAIDYLNNLIANHEYNKDKARALLEELKE</sequence>
<keyword evidence="1" id="KW-1133">Transmembrane helix</keyword>
<dbReference type="InterPro" id="IPR011990">
    <property type="entry name" value="TPR-like_helical_dom_sf"/>
</dbReference>
<dbReference type="EMBL" id="CP040710">
    <property type="protein sequence ID" value="QCW98889.1"/>
    <property type="molecule type" value="Genomic_DNA"/>
</dbReference>
<gene>
    <name evidence="2" type="ORF">FGM00_01660</name>
</gene>
<evidence type="ECO:0000256" key="1">
    <source>
        <dbReference type="SAM" id="Phobius"/>
    </source>
</evidence>
<name>A0A5B7SPD9_9FLAO</name>
<dbReference type="Gene3D" id="1.25.40.10">
    <property type="entry name" value="Tetratricopeptide repeat domain"/>
    <property type="match status" value="1"/>
</dbReference>
<reference evidence="2 3" key="1">
    <citation type="submission" date="2019-05" db="EMBL/GenBank/DDBJ databases">
        <title>Genome sequencing of F202Z8.</title>
        <authorList>
            <person name="Kwon Y.M."/>
        </authorList>
    </citation>
    <scope>NUCLEOTIDE SEQUENCE [LARGE SCALE GENOMIC DNA]</scope>
    <source>
        <strain evidence="2 3">F202Z8</strain>
    </source>
</reference>
<keyword evidence="1" id="KW-0812">Transmembrane</keyword>
<keyword evidence="3" id="KW-1185">Reference proteome</keyword>
<dbReference type="OrthoDB" id="979271at2"/>
<dbReference type="Pfam" id="PF13174">
    <property type="entry name" value="TPR_6"/>
    <property type="match status" value="1"/>
</dbReference>
<evidence type="ECO:0000313" key="3">
    <source>
        <dbReference type="Proteomes" id="UP000310017"/>
    </source>
</evidence>
<dbReference type="AlphaFoldDB" id="A0A5B7SPD9"/>
<proteinExistence type="predicted"/>
<dbReference type="SUPFAM" id="SSF48452">
    <property type="entry name" value="TPR-like"/>
    <property type="match status" value="1"/>
</dbReference>
<organism evidence="2 3">
    <name type="scientific">Aggregatimonas sangjinii</name>
    <dbReference type="NCBI Taxonomy" id="2583587"/>
    <lineage>
        <taxon>Bacteria</taxon>
        <taxon>Pseudomonadati</taxon>
        <taxon>Bacteroidota</taxon>
        <taxon>Flavobacteriia</taxon>
        <taxon>Flavobacteriales</taxon>
        <taxon>Flavobacteriaceae</taxon>
        <taxon>Aggregatimonas</taxon>
    </lineage>
</organism>
<feature type="transmembrane region" description="Helical" evidence="1">
    <location>
        <begin position="84"/>
        <end position="103"/>
    </location>
</feature>
<dbReference type="InterPro" id="IPR019734">
    <property type="entry name" value="TPR_rpt"/>
</dbReference>
<dbReference type="RefSeq" id="WP_138851244.1">
    <property type="nucleotide sequence ID" value="NZ_CP040710.1"/>
</dbReference>
<evidence type="ECO:0000313" key="2">
    <source>
        <dbReference type="EMBL" id="QCW98889.1"/>
    </source>
</evidence>